<proteinExistence type="predicted"/>
<dbReference type="InterPro" id="IPR001810">
    <property type="entry name" value="F-box_dom"/>
</dbReference>
<feature type="domain" description="F-box" evidence="1">
    <location>
        <begin position="35"/>
        <end position="80"/>
    </location>
</feature>
<name>A0A6A6GG62_9PEZI</name>
<dbReference type="InterPro" id="IPR036047">
    <property type="entry name" value="F-box-like_dom_sf"/>
</dbReference>
<protein>
    <recommendedName>
        <fullName evidence="1">F-box domain-containing protein</fullName>
    </recommendedName>
</protein>
<dbReference type="SUPFAM" id="SSF81383">
    <property type="entry name" value="F-box domain"/>
    <property type="match status" value="1"/>
</dbReference>
<accession>A0A6A6GG62</accession>
<gene>
    <name evidence="2" type="ORF">BDZ85DRAFT_279933</name>
</gene>
<keyword evidence="3" id="KW-1185">Reference proteome</keyword>
<dbReference type="Pfam" id="PF12937">
    <property type="entry name" value="F-box-like"/>
    <property type="match status" value="1"/>
</dbReference>
<dbReference type="AlphaFoldDB" id="A0A6A6GG62"/>
<dbReference type="Proteomes" id="UP000799538">
    <property type="component" value="Unassembled WGS sequence"/>
</dbReference>
<dbReference type="PROSITE" id="PS50181">
    <property type="entry name" value="FBOX"/>
    <property type="match status" value="1"/>
</dbReference>
<evidence type="ECO:0000259" key="1">
    <source>
        <dbReference type="PROSITE" id="PS50181"/>
    </source>
</evidence>
<organism evidence="2 3">
    <name type="scientific">Elsinoe ampelina</name>
    <dbReference type="NCBI Taxonomy" id="302913"/>
    <lineage>
        <taxon>Eukaryota</taxon>
        <taxon>Fungi</taxon>
        <taxon>Dikarya</taxon>
        <taxon>Ascomycota</taxon>
        <taxon>Pezizomycotina</taxon>
        <taxon>Dothideomycetes</taxon>
        <taxon>Dothideomycetidae</taxon>
        <taxon>Myriangiales</taxon>
        <taxon>Elsinoaceae</taxon>
        <taxon>Elsinoe</taxon>
    </lineage>
</organism>
<evidence type="ECO:0000313" key="2">
    <source>
        <dbReference type="EMBL" id="KAF2224702.1"/>
    </source>
</evidence>
<dbReference type="OrthoDB" id="3862528at2759"/>
<dbReference type="SUPFAM" id="SSF52047">
    <property type="entry name" value="RNI-like"/>
    <property type="match status" value="1"/>
</dbReference>
<dbReference type="InterPro" id="IPR032675">
    <property type="entry name" value="LRR_dom_sf"/>
</dbReference>
<evidence type="ECO:0000313" key="3">
    <source>
        <dbReference type="Proteomes" id="UP000799538"/>
    </source>
</evidence>
<dbReference type="Gene3D" id="3.80.10.10">
    <property type="entry name" value="Ribonuclease Inhibitor"/>
    <property type="match status" value="1"/>
</dbReference>
<reference evidence="3" key="1">
    <citation type="journal article" date="2020" name="Stud. Mycol.">
        <title>101 Dothideomycetes genomes: A test case for predicting lifestyles and emergence of pathogens.</title>
        <authorList>
            <person name="Haridas S."/>
            <person name="Albert R."/>
            <person name="Binder M."/>
            <person name="Bloem J."/>
            <person name="LaButti K."/>
            <person name="Salamov A."/>
            <person name="Andreopoulos B."/>
            <person name="Baker S."/>
            <person name="Barry K."/>
            <person name="Bills G."/>
            <person name="Bluhm B."/>
            <person name="Cannon C."/>
            <person name="Castanera R."/>
            <person name="Culley D."/>
            <person name="Daum C."/>
            <person name="Ezra D."/>
            <person name="Gonzalez J."/>
            <person name="Henrissat B."/>
            <person name="Kuo A."/>
            <person name="Liang C."/>
            <person name="Lipzen A."/>
            <person name="Lutzoni F."/>
            <person name="Magnuson J."/>
            <person name="Mondo S."/>
            <person name="Nolan M."/>
            <person name="Ohm R."/>
            <person name="Pangilinan J."/>
            <person name="Park H.-J."/>
            <person name="Ramirez L."/>
            <person name="Alfaro M."/>
            <person name="Sun H."/>
            <person name="Tritt A."/>
            <person name="Yoshinaga Y."/>
            <person name="Zwiers L.-H."/>
            <person name="Turgeon B."/>
            <person name="Goodwin S."/>
            <person name="Spatafora J."/>
            <person name="Crous P."/>
            <person name="Grigoriev I."/>
        </authorList>
    </citation>
    <scope>NUCLEOTIDE SEQUENCE [LARGE SCALE GENOMIC DNA]</scope>
    <source>
        <strain evidence="3">CECT 20119</strain>
    </source>
</reference>
<dbReference type="EMBL" id="ML992504">
    <property type="protein sequence ID" value="KAF2224702.1"/>
    <property type="molecule type" value="Genomic_DNA"/>
</dbReference>
<dbReference type="CDD" id="cd09917">
    <property type="entry name" value="F-box_SF"/>
    <property type="match status" value="1"/>
</dbReference>
<sequence length="575" mass="64789">MTPYIDDREIYQVTESGYPVKRARTTATSSGTKGRRHAIDLPSEIVTIICSYLQSSDLNHIATCCKGWSETATDTLYRSIEIHESHKCYDGDNLTEHTKEGKDWAALVVLTTQLHAKPHLARRVRSLKVSRSLDRQHPPDFPRWLRESAQAEANAARFDRIIRTWSSSEDEYEAWRRALLGRDPSASCTRIGDAYLAVLLTCLPMLEDLDLMIGHMESARRTENAAHILEDMQSFTASVLLRPCLPAQSSAPFPNLHRLSLSGELFKKDGTTSGFELEADGILTNVGHLPQLKELTLYCGYLTVRALRNLHLPSSLQTLKLDIFSFLGSLADLTAILSAGPPLRTLVITFKSEWQGPDELEQDIDAELIFAALLRHASTLENLRLRLPLMDGEAPFTTTLPPLKEFTRLRRLHINSGFVFGDNMSWLDPTTGHERFRGEDPTDRLVDLLPASIEEIRLCRGDHETSITAQALKKVLERRATQFPALRILIWVMEEDVVYIVDRKDNETLVAAAREHGVDALILARDLDMDIWRALPSVELPVEDHFWASERTMALIDASGPSIRARWQEVATQGI</sequence>